<dbReference type="PROSITE" id="PS51078">
    <property type="entry name" value="ICLR_ED"/>
    <property type="match status" value="1"/>
</dbReference>
<feature type="domain" description="IclR-ED" evidence="5">
    <location>
        <begin position="74"/>
        <end position="259"/>
    </location>
</feature>
<sequence>MKEKTMQKFSGVQSIERAFAIIELLDEAGELGIAEISRRLSLERSTVHRIASTLRHLGYLSQNSSNPKYSNSFRFFEIGNNVVKRLGLRQQAAPFLRELSEKTHEAVNLAILDGNEVIFIDKIESQSTIKVDLAVGKRFPTYCTGLGKTFLAWLPEGEVADIVGPPPFVKYTKKTITEFPQLMEELRQIRKDGFSLDNEEFVEGLLCLGVPVRSRSGDVVAALSVALPKYLYAGDEVKIGSVCAVLMDVAYRFSCSLGFKGSEFCEGSSCLWRK</sequence>
<evidence type="ECO:0000256" key="2">
    <source>
        <dbReference type="ARBA" id="ARBA00023125"/>
    </source>
</evidence>
<dbReference type="SUPFAM" id="SSF55781">
    <property type="entry name" value="GAF domain-like"/>
    <property type="match status" value="1"/>
</dbReference>
<feature type="domain" description="HTH iclR-type" evidence="4">
    <location>
        <begin position="12"/>
        <end position="73"/>
    </location>
</feature>
<evidence type="ECO:0000256" key="1">
    <source>
        <dbReference type="ARBA" id="ARBA00023015"/>
    </source>
</evidence>
<dbReference type="PANTHER" id="PTHR30136:SF35">
    <property type="entry name" value="HTH-TYPE TRANSCRIPTIONAL REGULATOR RV1719"/>
    <property type="match status" value="1"/>
</dbReference>
<dbReference type="Gene3D" id="1.10.10.10">
    <property type="entry name" value="Winged helix-like DNA-binding domain superfamily/Winged helix DNA-binding domain"/>
    <property type="match status" value="1"/>
</dbReference>
<comment type="caution">
    <text evidence="6">The sequence shown here is derived from an EMBL/GenBank/DDBJ whole genome shotgun (WGS) entry which is preliminary data.</text>
</comment>
<dbReference type="InterPro" id="IPR050707">
    <property type="entry name" value="HTH_MetabolicPath_Reg"/>
</dbReference>
<dbReference type="AlphaFoldDB" id="A0A644XN54"/>
<dbReference type="GO" id="GO:0045892">
    <property type="term" value="P:negative regulation of DNA-templated transcription"/>
    <property type="evidence" value="ECO:0007669"/>
    <property type="project" value="TreeGrafter"/>
</dbReference>
<keyword evidence="2" id="KW-0238">DNA-binding</keyword>
<proteinExistence type="predicted"/>
<keyword evidence="1" id="KW-0805">Transcription regulation</keyword>
<dbReference type="PANTHER" id="PTHR30136">
    <property type="entry name" value="HELIX-TURN-HELIX TRANSCRIPTIONAL REGULATOR, ICLR FAMILY"/>
    <property type="match status" value="1"/>
</dbReference>
<dbReference type="Pfam" id="PF09339">
    <property type="entry name" value="HTH_IclR"/>
    <property type="match status" value="1"/>
</dbReference>
<dbReference type="EMBL" id="VSSQ01002454">
    <property type="protein sequence ID" value="MPM15504.1"/>
    <property type="molecule type" value="Genomic_DNA"/>
</dbReference>
<evidence type="ECO:0000256" key="3">
    <source>
        <dbReference type="ARBA" id="ARBA00023163"/>
    </source>
</evidence>
<name>A0A644XN54_9ZZZZ</name>
<dbReference type="Gene3D" id="3.30.450.40">
    <property type="match status" value="1"/>
</dbReference>
<keyword evidence="3" id="KW-0804">Transcription</keyword>
<gene>
    <name evidence="6" type="primary">kdgR_12</name>
    <name evidence="6" type="ORF">SDC9_61875</name>
</gene>
<dbReference type="SMART" id="SM00346">
    <property type="entry name" value="HTH_ICLR"/>
    <property type="match status" value="1"/>
</dbReference>
<dbReference type="GO" id="GO:0003677">
    <property type="term" value="F:DNA binding"/>
    <property type="evidence" value="ECO:0007669"/>
    <property type="project" value="UniProtKB-KW"/>
</dbReference>
<protein>
    <submittedName>
        <fullName evidence="6">Transcriptional regulator KdgR</fullName>
    </submittedName>
</protein>
<dbReference type="GO" id="GO:0003700">
    <property type="term" value="F:DNA-binding transcription factor activity"/>
    <property type="evidence" value="ECO:0007669"/>
    <property type="project" value="TreeGrafter"/>
</dbReference>
<dbReference type="InterPro" id="IPR036390">
    <property type="entry name" value="WH_DNA-bd_sf"/>
</dbReference>
<dbReference type="InterPro" id="IPR005471">
    <property type="entry name" value="Tscrpt_reg_IclR_N"/>
</dbReference>
<dbReference type="PROSITE" id="PS51077">
    <property type="entry name" value="HTH_ICLR"/>
    <property type="match status" value="1"/>
</dbReference>
<dbReference type="Pfam" id="PF01614">
    <property type="entry name" value="IclR_C"/>
    <property type="match status" value="1"/>
</dbReference>
<dbReference type="InterPro" id="IPR029016">
    <property type="entry name" value="GAF-like_dom_sf"/>
</dbReference>
<evidence type="ECO:0000259" key="5">
    <source>
        <dbReference type="PROSITE" id="PS51078"/>
    </source>
</evidence>
<evidence type="ECO:0000259" key="4">
    <source>
        <dbReference type="PROSITE" id="PS51077"/>
    </source>
</evidence>
<accession>A0A644XN54</accession>
<reference evidence="6" key="1">
    <citation type="submission" date="2019-08" db="EMBL/GenBank/DDBJ databases">
        <authorList>
            <person name="Kucharzyk K."/>
            <person name="Murdoch R.W."/>
            <person name="Higgins S."/>
            <person name="Loffler F."/>
        </authorList>
    </citation>
    <scope>NUCLEOTIDE SEQUENCE</scope>
</reference>
<organism evidence="6">
    <name type="scientific">bioreactor metagenome</name>
    <dbReference type="NCBI Taxonomy" id="1076179"/>
    <lineage>
        <taxon>unclassified sequences</taxon>
        <taxon>metagenomes</taxon>
        <taxon>ecological metagenomes</taxon>
    </lineage>
</organism>
<evidence type="ECO:0000313" key="6">
    <source>
        <dbReference type="EMBL" id="MPM15504.1"/>
    </source>
</evidence>
<dbReference type="InterPro" id="IPR036388">
    <property type="entry name" value="WH-like_DNA-bd_sf"/>
</dbReference>
<dbReference type="SUPFAM" id="SSF46785">
    <property type="entry name" value="Winged helix' DNA-binding domain"/>
    <property type="match status" value="1"/>
</dbReference>
<dbReference type="InterPro" id="IPR014757">
    <property type="entry name" value="Tscrpt_reg_IclR_C"/>
</dbReference>